<keyword evidence="3 5" id="KW-0378">Hydrolase</keyword>
<evidence type="ECO:0000259" key="4">
    <source>
        <dbReference type="Pfam" id="PF10502"/>
    </source>
</evidence>
<dbReference type="NCBIfam" id="TIGR02227">
    <property type="entry name" value="sigpep_I_bact"/>
    <property type="match status" value="1"/>
</dbReference>
<reference evidence="5" key="2">
    <citation type="submission" date="2022-08" db="EMBL/GenBank/DDBJ databases">
        <authorList>
            <person name="Poehlein A."/>
            <person name="Guzman J."/>
            <person name="Daniel R."/>
            <person name="Vilcinskas A."/>
        </authorList>
    </citation>
    <scope>NUCLEOTIDE SEQUENCE</scope>
    <source>
        <strain evidence="5">G314FT</strain>
    </source>
</reference>
<evidence type="ECO:0000313" key="6">
    <source>
        <dbReference type="Proteomes" id="UP001058273"/>
    </source>
</evidence>
<evidence type="ECO:0000256" key="1">
    <source>
        <dbReference type="ARBA" id="ARBA00004401"/>
    </source>
</evidence>
<organism evidence="5 6">
    <name type="scientific">Vagococcus luciliae</name>
    <dbReference type="NCBI Taxonomy" id="2920380"/>
    <lineage>
        <taxon>Bacteria</taxon>
        <taxon>Bacillati</taxon>
        <taxon>Bacillota</taxon>
        <taxon>Bacilli</taxon>
        <taxon>Lactobacillales</taxon>
        <taxon>Enterococcaceae</taxon>
        <taxon>Vagococcus</taxon>
    </lineage>
</organism>
<dbReference type="InterPro" id="IPR019533">
    <property type="entry name" value="Peptidase_S26"/>
</dbReference>
<dbReference type="RefSeq" id="WP_257701927.1">
    <property type="nucleotide sequence ID" value="NZ_CP102451.1"/>
</dbReference>
<evidence type="ECO:0000256" key="2">
    <source>
        <dbReference type="ARBA" id="ARBA00009370"/>
    </source>
</evidence>
<dbReference type="EMBL" id="CP102451">
    <property type="protein sequence ID" value="UUV98369.1"/>
    <property type="molecule type" value="Genomic_DNA"/>
</dbReference>
<comment type="similarity">
    <text evidence="2 3">Belongs to the peptidase S26 family.</text>
</comment>
<dbReference type="InterPro" id="IPR000223">
    <property type="entry name" value="Pept_S26A_signal_pept_1"/>
</dbReference>
<dbReference type="PANTHER" id="PTHR43390">
    <property type="entry name" value="SIGNAL PEPTIDASE I"/>
    <property type="match status" value="1"/>
</dbReference>
<comment type="subcellular location">
    <subcellularLocation>
        <location evidence="1">Cell membrane</location>
        <topology evidence="1">Single-pass type II membrane protein</topology>
    </subcellularLocation>
    <subcellularLocation>
        <location evidence="3">Membrane</location>
        <topology evidence="3">Single-pass type II membrane protein</topology>
    </subcellularLocation>
</comment>
<dbReference type="EC" id="3.4.21.89" evidence="3"/>
<evidence type="ECO:0000313" key="5">
    <source>
        <dbReference type="EMBL" id="UUV98369.1"/>
    </source>
</evidence>
<dbReference type="Proteomes" id="UP001058273">
    <property type="component" value="Chromosome"/>
</dbReference>
<feature type="domain" description="Peptidase S26" evidence="4">
    <location>
        <begin position="14"/>
        <end position="171"/>
    </location>
</feature>
<dbReference type="InterPro" id="IPR036286">
    <property type="entry name" value="LexA/Signal_pep-like_sf"/>
</dbReference>
<dbReference type="PANTHER" id="PTHR43390:SF1">
    <property type="entry name" value="CHLOROPLAST PROCESSING PEPTIDASE"/>
    <property type="match status" value="1"/>
</dbReference>
<keyword evidence="3" id="KW-0645">Protease</keyword>
<proteinExistence type="inferred from homology"/>
<protein>
    <recommendedName>
        <fullName evidence="3">Signal peptidase I</fullName>
        <ecNumber evidence="3">3.4.21.89</ecNumber>
    </recommendedName>
</protein>
<dbReference type="Gene3D" id="2.10.109.10">
    <property type="entry name" value="Umud Fragment, subunit A"/>
    <property type="match status" value="1"/>
</dbReference>
<dbReference type="PRINTS" id="PR00727">
    <property type="entry name" value="LEADERPTASE"/>
</dbReference>
<dbReference type="GO" id="GO:0009003">
    <property type="term" value="F:signal peptidase activity"/>
    <property type="evidence" value="ECO:0007669"/>
    <property type="project" value="UniProtKB-EC"/>
</dbReference>
<gene>
    <name evidence="5" type="primary">sipV</name>
    <name evidence="5" type="ORF">G314FT_04850</name>
</gene>
<dbReference type="SUPFAM" id="SSF51306">
    <property type="entry name" value="LexA/Signal peptidase"/>
    <property type="match status" value="1"/>
</dbReference>
<dbReference type="CDD" id="cd06530">
    <property type="entry name" value="S26_SPase_I"/>
    <property type="match status" value="1"/>
</dbReference>
<evidence type="ECO:0000256" key="3">
    <source>
        <dbReference type="RuleBase" id="RU362042"/>
    </source>
</evidence>
<dbReference type="Pfam" id="PF10502">
    <property type="entry name" value="Peptidase_S26"/>
    <property type="match status" value="1"/>
</dbReference>
<sequence>MIKKYITRLSYRRLFLSVLITVICLLCFSQLFYRVSIVSDNRMAPTLKKKDVVLVKKNMRLQRFDIVLCQINSQLVFLRIIGLPEEFISYSDDVLYVNGSPLEEPFLINKSVYKHDNNQLYTDSFTLSTFGELNSIPRDEYLLLGDNRPFSNDSRYYGLIHRDEIKGKLITIIHTK</sequence>
<accession>A0ABY5NXJ3</accession>
<comment type="catalytic activity">
    <reaction evidence="3">
        <text>Cleavage of hydrophobic, N-terminal signal or leader sequences from secreted and periplasmic proteins.</text>
        <dbReference type="EC" id="3.4.21.89"/>
    </reaction>
</comment>
<name>A0ABY5NXJ3_9ENTE</name>
<keyword evidence="6" id="KW-1185">Reference proteome</keyword>
<reference evidence="5" key="1">
    <citation type="submission" date="2022-08" db="EMBL/GenBank/DDBJ databases">
        <title>Genome sequence of Vagococcus luciliae DSM 112651.</title>
        <authorList>
            <person name="Juan G."/>
            <person name="Anja P."/>
            <person name="Rolf D."/>
            <person name="Kampfer P."/>
            <person name="Vilcinskas A."/>
        </authorList>
    </citation>
    <scope>NUCLEOTIDE SEQUENCE</scope>
    <source>
        <strain evidence="5">G314FT</strain>
    </source>
</reference>